<comment type="caution">
    <text evidence="1">The sequence shown here is derived from an EMBL/GenBank/DDBJ whole genome shotgun (WGS) entry which is preliminary data.</text>
</comment>
<dbReference type="GeneID" id="26261597"/>
<sequence>MLYTIEAYEKVARVLENLCMSRNKGKKSVFKVVKYMSKEPVYLVRLDGNAMYIVNGENFVLENMDFEIDVPVEKRVTIEFHRFVACMSNEMKGDIEMQWTDTPLLEIDVGTIMCDGKANGTLIISRGKHGLKSIENMLKKFVRIDSWISSKGGIEKSIVNALVLNKMI</sequence>
<evidence type="ECO:0000313" key="1">
    <source>
        <dbReference type="EMBL" id="KHN69961.1"/>
    </source>
</evidence>
<reference evidence="1 2" key="1">
    <citation type="journal article" date="2014" name="MBio">
        <title>The Ordospora colligata genome; evolution of extreme reduction in microsporidia and host-to-parasite horizontal gene transfer.</title>
        <authorList>
            <person name="Pombert J.-F."/>
            <person name="Haag K.L."/>
            <person name="Beidas S."/>
            <person name="Ebert D."/>
            <person name="Keeling P.J."/>
        </authorList>
    </citation>
    <scope>NUCLEOTIDE SEQUENCE [LARGE SCALE GENOMIC DNA]</scope>
    <source>
        <strain evidence="1 2">OC4</strain>
    </source>
</reference>
<accession>A0A0B2UFV0</accession>
<dbReference type="RefSeq" id="XP_014564003.1">
    <property type="nucleotide sequence ID" value="XM_014708517.1"/>
</dbReference>
<dbReference type="HOGENOM" id="CLU_1594519_0_0_1"/>
<gene>
    <name evidence="1" type="ORF">M896_041590</name>
</gene>
<dbReference type="Proteomes" id="UP000031056">
    <property type="component" value="Unassembled WGS sequence"/>
</dbReference>
<organism evidence="1 2">
    <name type="scientific">Ordospora colligata OC4</name>
    <dbReference type="NCBI Taxonomy" id="1354746"/>
    <lineage>
        <taxon>Eukaryota</taxon>
        <taxon>Fungi</taxon>
        <taxon>Fungi incertae sedis</taxon>
        <taxon>Microsporidia</taxon>
        <taxon>Ordosporidae</taxon>
        <taxon>Ordospora</taxon>
    </lineage>
</organism>
<dbReference type="OrthoDB" id="2192533at2759"/>
<dbReference type="AlphaFoldDB" id="A0A0B2UFV0"/>
<dbReference type="VEuPathDB" id="MicrosporidiaDB:M896_041590"/>
<protein>
    <submittedName>
        <fullName evidence="1">Uncharacterized protein</fullName>
    </submittedName>
</protein>
<name>A0A0B2UFV0_9MICR</name>
<dbReference type="EMBL" id="JOKQ01000004">
    <property type="protein sequence ID" value="KHN69961.1"/>
    <property type="molecule type" value="Genomic_DNA"/>
</dbReference>
<dbReference type="InParanoid" id="A0A0B2UFV0"/>
<keyword evidence="2" id="KW-1185">Reference proteome</keyword>
<proteinExistence type="predicted"/>
<evidence type="ECO:0000313" key="2">
    <source>
        <dbReference type="Proteomes" id="UP000031056"/>
    </source>
</evidence>